<evidence type="ECO:0000256" key="4">
    <source>
        <dbReference type="ARBA" id="ARBA00023239"/>
    </source>
</evidence>
<dbReference type="SUPFAM" id="SSF56420">
    <property type="entry name" value="Peptide deformylase"/>
    <property type="match status" value="1"/>
</dbReference>
<dbReference type="EC" id="3.5.1.88" evidence="5"/>
<dbReference type="GO" id="GO:0042586">
    <property type="term" value="F:peptide deformylase activity"/>
    <property type="evidence" value="ECO:0007669"/>
    <property type="project" value="UniProtKB-UniRule"/>
</dbReference>
<dbReference type="Gene3D" id="3.90.45.10">
    <property type="entry name" value="Peptide deformylase"/>
    <property type="match status" value="1"/>
</dbReference>
<dbReference type="Proteomes" id="UP000589520">
    <property type="component" value="Unassembled WGS sequence"/>
</dbReference>
<dbReference type="RefSeq" id="WP_179488170.1">
    <property type="nucleotide sequence ID" value="NZ_JACCCW010000001.1"/>
</dbReference>
<comment type="catalytic activity">
    <reaction evidence="5">
        <text>N-terminal N-formyl-L-methionyl-[peptide] + H2O = N-terminal L-methionyl-[peptide] + formate</text>
        <dbReference type="Rhea" id="RHEA:24420"/>
        <dbReference type="Rhea" id="RHEA-COMP:10639"/>
        <dbReference type="Rhea" id="RHEA-COMP:10640"/>
        <dbReference type="ChEBI" id="CHEBI:15377"/>
        <dbReference type="ChEBI" id="CHEBI:15740"/>
        <dbReference type="ChEBI" id="CHEBI:49298"/>
        <dbReference type="ChEBI" id="CHEBI:64731"/>
        <dbReference type="EC" id="3.5.1.88"/>
    </reaction>
</comment>
<dbReference type="EMBL" id="JACCCW010000001">
    <property type="protein sequence ID" value="NYF78619.1"/>
    <property type="molecule type" value="Genomic_DNA"/>
</dbReference>
<comment type="similarity">
    <text evidence="2 5">Belongs to the polypeptide deformylase family.</text>
</comment>
<dbReference type="InterPro" id="IPR001926">
    <property type="entry name" value="TrpB-like_PALP"/>
</dbReference>
<protein>
    <recommendedName>
        <fullName evidence="5">Peptide deformylase</fullName>
        <shortName evidence="5">PDF</shortName>
        <ecNumber evidence="5">3.5.1.88</ecNumber>
    </recommendedName>
    <alternativeName>
        <fullName evidence="5">Polypeptide deformylase</fullName>
    </alternativeName>
</protein>
<dbReference type="GO" id="GO:0004794">
    <property type="term" value="F:threonine deaminase activity"/>
    <property type="evidence" value="ECO:0007669"/>
    <property type="project" value="TreeGrafter"/>
</dbReference>
<comment type="cofactor">
    <cofactor evidence="5">
        <name>Fe(2+)</name>
        <dbReference type="ChEBI" id="CHEBI:29033"/>
    </cofactor>
    <text evidence="5">Binds 1 Fe(2+) ion.</text>
</comment>
<feature type="active site" evidence="5">
    <location>
        <position position="149"/>
    </location>
</feature>
<comment type="function">
    <text evidence="5">Removes the formyl group from the N-terminal Met of newly synthesized proteins. Requires at least a dipeptide for an efficient rate of reaction. N-terminal L-methionine is a prerequisite for activity but the enzyme has broad specificity at other positions.</text>
</comment>
<feature type="domain" description="Tryptophan synthase beta chain-like PALP" evidence="6">
    <location>
        <begin position="201"/>
        <end position="488"/>
    </location>
</feature>
<dbReference type="PANTHER" id="PTHR48078:SF17">
    <property type="entry name" value="THREONINE DEHYDRATASE"/>
    <property type="match status" value="1"/>
</dbReference>
<keyword evidence="5" id="KW-0378">Hydrolase</keyword>
<comment type="cofactor">
    <cofactor evidence="1">
        <name>pyridoxal 5'-phosphate</name>
        <dbReference type="ChEBI" id="CHEBI:597326"/>
    </cofactor>
</comment>
<name>A0A7Y9PEY2_9BACT</name>
<dbReference type="GO" id="GO:0006565">
    <property type="term" value="P:L-serine catabolic process"/>
    <property type="evidence" value="ECO:0007669"/>
    <property type="project" value="TreeGrafter"/>
</dbReference>
<keyword evidence="8" id="KW-1185">Reference proteome</keyword>
<dbReference type="GO" id="GO:0009097">
    <property type="term" value="P:isoleucine biosynthetic process"/>
    <property type="evidence" value="ECO:0007669"/>
    <property type="project" value="TreeGrafter"/>
</dbReference>
<proteinExistence type="inferred from homology"/>
<dbReference type="Pfam" id="PF01327">
    <property type="entry name" value="Pep_deformylase"/>
    <property type="match status" value="1"/>
</dbReference>
<keyword evidence="5" id="KW-0648">Protein biosynthesis</keyword>
<dbReference type="GO" id="GO:0006567">
    <property type="term" value="P:L-threonine catabolic process"/>
    <property type="evidence" value="ECO:0007669"/>
    <property type="project" value="TreeGrafter"/>
</dbReference>
<dbReference type="AlphaFoldDB" id="A0A7Y9PEY2"/>
<comment type="caution">
    <text evidence="7">The sequence shown here is derived from an EMBL/GenBank/DDBJ whole genome shotgun (WGS) entry which is preliminary data.</text>
</comment>
<gene>
    <name evidence="5" type="primary">def</name>
    <name evidence="7" type="ORF">HDF17_000906</name>
</gene>
<dbReference type="Pfam" id="PF00291">
    <property type="entry name" value="PALP"/>
    <property type="match status" value="1"/>
</dbReference>
<evidence type="ECO:0000256" key="1">
    <source>
        <dbReference type="ARBA" id="ARBA00001933"/>
    </source>
</evidence>
<keyword evidence="5" id="KW-0408">Iron</keyword>
<dbReference type="PRINTS" id="PR01576">
    <property type="entry name" value="PDEFORMYLASE"/>
</dbReference>
<dbReference type="InterPro" id="IPR023635">
    <property type="entry name" value="Peptide_deformylase"/>
</dbReference>
<keyword evidence="4" id="KW-0456">Lyase</keyword>
<feature type="binding site" evidence="5">
    <location>
        <position position="148"/>
    </location>
    <ligand>
        <name>Fe cation</name>
        <dbReference type="ChEBI" id="CHEBI:24875"/>
    </ligand>
</feature>
<organism evidence="7 8">
    <name type="scientific">Granulicella arctica</name>
    <dbReference type="NCBI Taxonomy" id="940613"/>
    <lineage>
        <taxon>Bacteria</taxon>
        <taxon>Pseudomonadati</taxon>
        <taxon>Acidobacteriota</taxon>
        <taxon>Terriglobia</taxon>
        <taxon>Terriglobales</taxon>
        <taxon>Acidobacteriaceae</taxon>
        <taxon>Granulicella</taxon>
    </lineage>
</organism>
<accession>A0A7Y9PEY2</accession>
<feature type="binding site" evidence="5">
    <location>
        <position position="105"/>
    </location>
    <ligand>
        <name>Fe cation</name>
        <dbReference type="ChEBI" id="CHEBI:24875"/>
    </ligand>
</feature>
<feature type="binding site" evidence="5">
    <location>
        <position position="152"/>
    </location>
    <ligand>
        <name>Fe cation</name>
        <dbReference type="ChEBI" id="CHEBI:24875"/>
    </ligand>
</feature>
<dbReference type="Gene3D" id="3.40.50.1100">
    <property type="match status" value="2"/>
</dbReference>
<keyword evidence="5" id="KW-0479">Metal-binding</keyword>
<dbReference type="InterPro" id="IPR050147">
    <property type="entry name" value="Ser/Thr_Dehydratase"/>
</dbReference>
<evidence type="ECO:0000313" key="7">
    <source>
        <dbReference type="EMBL" id="NYF78619.1"/>
    </source>
</evidence>
<dbReference type="SUPFAM" id="SSF53686">
    <property type="entry name" value="Tryptophan synthase beta subunit-like PLP-dependent enzymes"/>
    <property type="match status" value="1"/>
</dbReference>
<evidence type="ECO:0000256" key="3">
    <source>
        <dbReference type="ARBA" id="ARBA00022898"/>
    </source>
</evidence>
<dbReference type="InterPro" id="IPR036052">
    <property type="entry name" value="TrpB-like_PALP_sf"/>
</dbReference>
<sequence length="508" mass="55402">MAQTNAGYSTHASPLPILSVGDSRLEMVAGEVHLPDPCLDAEIDSLHATLEQFRQRFGYGRAIAAPQTGIMKRVIAMNLGAGRITLINPEITWRSNDCIELWDDCLSVPDKVVRVRRHRSISITYRDEQRRKRTWSHIAPDLSELLQHEVDHLNGILMLTRAVAEDAIRPIAQRQQLVAASRPAHRLSLAQIATAARTIDPVFRNTPQYECDALNQALNCRITLKVETLNPIRSFKGRGADFFFQELDARNETRPIVCASAGNFGQALAYFGRKRERKIIVFASSLANPAKLDSMSTLGADLRIVGDDYDAAKAAAKEFAATQNACMVEDGQEPEISEGAGTIAVELLAANPAFDHILLPLGNGALLNGCARWFKAASPTTMVSGVVAAGADCMRQSFQRKSVVQTESVHTIADGIAVRVPVPLAVSDMYGIVDDIRVVDDARIKEAMRLLYRTAALFVEPAAAAGLAAILAQPEPFAGKSIALVLTGAHLTKTQLQEWILNEPSIRD</sequence>
<evidence type="ECO:0000256" key="2">
    <source>
        <dbReference type="ARBA" id="ARBA00010759"/>
    </source>
</evidence>
<dbReference type="GO" id="GO:0046872">
    <property type="term" value="F:metal ion binding"/>
    <property type="evidence" value="ECO:0007669"/>
    <property type="project" value="UniProtKB-KW"/>
</dbReference>
<dbReference type="GO" id="GO:0003941">
    <property type="term" value="F:L-serine ammonia-lyase activity"/>
    <property type="evidence" value="ECO:0007669"/>
    <property type="project" value="TreeGrafter"/>
</dbReference>
<evidence type="ECO:0000313" key="8">
    <source>
        <dbReference type="Proteomes" id="UP000589520"/>
    </source>
</evidence>
<dbReference type="GO" id="GO:0006412">
    <property type="term" value="P:translation"/>
    <property type="evidence" value="ECO:0007669"/>
    <property type="project" value="UniProtKB-UniRule"/>
</dbReference>
<dbReference type="HAMAP" id="MF_00163">
    <property type="entry name" value="Pep_deformylase"/>
    <property type="match status" value="1"/>
</dbReference>
<dbReference type="InterPro" id="IPR036821">
    <property type="entry name" value="Peptide_deformylase_sf"/>
</dbReference>
<evidence type="ECO:0000256" key="5">
    <source>
        <dbReference type="HAMAP-Rule" id="MF_00163"/>
    </source>
</evidence>
<reference evidence="7 8" key="1">
    <citation type="submission" date="2020-07" db="EMBL/GenBank/DDBJ databases">
        <title>Genomic Encyclopedia of Type Strains, Phase IV (KMG-V): Genome sequencing to study the core and pangenomes of soil and plant-associated prokaryotes.</title>
        <authorList>
            <person name="Whitman W."/>
        </authorList>
    </citation>
    <scope>NUCLEOTIDE SEQUENCE [LARGE SCALE GENOMIC DNA]</scope>
    <source>
        <strain evidence="7 8">X4EP2</strain>
    </source>
</reference>
<evidence type="ECO:0000259" key="6">
    <source>
        <dbReference type="Pfam" id="PF00291"/>
    </source>
</evidence>
<dbReference type="PANTHER" id="PTHR48078">
    <property type="entry name" value="THREONINE DEHYDRATASE, MITOCHONDRIAL-RELATED"/>
    <property type="match status" value="1"/>
</dbReference>
<keyword evidence="3" id="KW-0663">Pyridoxal phosphate</keyword>